<sequence>MDNYNIYKKYTLDKINNSLTIEQPFYHVFIQDILHKDLYILLKDKNEYYKQFTSNRLQDNKSFVNNKYSIIGSNDVVLQIFHKLFSDKEIITAIFNKFFINTLDYLNKISVYEHM</sequence>
<dbReference type="AlphaFoldDB" id="A0A6C0E054"/>
<accession>A0A6C0E054</accession>
<reference evidence="1" key="1">
    <citation type="journal article" date="2020" name="Nature">
        <title>Giant virus diversity and host interactions through global metagenomics.</title>
        <authorList>
            <person name="Schulz F."/>
            <person name="Roux S."/>
            <person name="Paez-Espino D."/>
            <person name="Jungbluth S."/>
            <person name="Walsh D.A."/>
            <person name="Denef V.J."/>
            <person name="McMahon K.D."/>
            <person name="Konstantinidis K.T."/>
            <person name="Eloe-Fadrosh E.A."/>
            <person name="Kyrpides N.C."/>
            <person name="Woyke T."/>
        </authorList>
    </citation>
    <scope>NUCLEOTIDE SEQUENCE</scope>
    <source>
        <strain evidence="1">GVMAG-M-3300023179-111</strain>
    </source>
</reference>
<evidence type="ECO:0000313" key="1">
    <source>
        <dbReference type="EMBL" id="QHT22506.1"/>
    </source>
</evidence>
<dbReference type="EMBL" id="MN739711">
    <property type="protein sequence ID" value="QHT22506.1"/>
    <property type="molecule type" value="Genomic_DNA"/>
</dbReference>
<organism evidence="1">
    <name type="scientific">viral metagenome</name>
    <dbReference type="NCBI Taxonomy" id="1070528"/>
    <lineage>
        <taxon>unclassified sequences</taxon>
        <taxon>metagenomes</taxon>
        <taxon>organismal metagenomes</taxon>
    </lineage>
</organism>
<proteinExistence type="predicted"/>
<protein>
    <submittedName>
        <fullName evidence="1">Uncharacterized protein</fullName>
    </submittedName>
</protein>
<name>A0A6C0E054_9ZZZZ</name>